<accession>A0ACB8V2B8</accession>
<reference evidence="1" key="1">
    <citation type="journal article" date="2022" name="bioRxiv">
        <title>Population genetic analysis of Ophidiomyces ophidiicola, the causative agent of snake fungal disease, indicates recent introductions to the USA.</title>
        <authorList>
            <person name="Ladner J.T."/>
            <person name="Palmer J.M."/>
            <person name="Ettinger C.L."/>
            <person name="Stajich J.E."/>
            <person name="Farrell T.M."/>
            <person name="Glorioso B.M."/>
            <person name="Lawson B."/>
            <person name="Price S.J."/>
            <person name="Stengle A.G."/>
            <person name="Grear D.A."/>
            <person name="Lorch J.M."/>
        </authorList>
    </citation>
    <scope>NUCLEOTIDE SEQUENCE</scope>
    <source>
        <strain evidence="1">NWHC 24266-5</strain>
    </source>
</reference>
<protein>
    <submittedName>
        <fullName evidence="1">Uncharacterized protein</fullName>
    </submittedName>
</protein>
<gene>
    <name evidence="1" type="ORF">LOY88_001588</name>
</gene>
<proteinExistence type="predicted"/>
<name>A0ACB8V2B8_9EURO</name>
<sequence length="493" mass="56062">MADTAFSLEPEFGCEHLREILESDSKTAGQFYESLLLVRQSQSEQPQVFWESLSSQSILARKLSLKPLYQCLHCPIAQPRHGRTVHYEKNGHVFFADCRSGSIWCQGCGDFIYDSEVDVVLNGASKTIERSRKRSFVEALTYGADSEEASYLISNSNKRLCGKEGVRGLFNLGQTCYMNVILQTLFHEPMLTTYFLGHGHRTYDCSEPNCFSCHVAEAFAEFNNDEKEEGFGALNLLLSSWQSSPELAGYQQQDAHEFYQFLVNKLHASADDHEDGYDKRCRCFFHKAFFGKLQSSVTCHKCDNTNRTEDPILDLSLAFQVQRKKKALHWIPGDMDSTPTLTGCLESYTAPEELPASDYNCSWCGTPQGATKQLRLRTLPLIMCMQLKRFERHRSVSEKVDAKVAFPLCINMAPYTTRSSSKSTSKYNYDLLSVVVHIGDIDSGHYLTYCRQGEQWFKFNDDKVTLATESEVLDADAYLLFYTLRSLSRKAKN</sequence>
<evidence type="ECO:0000313" key="1">
    <source>
        <dbReference type="EMBL" id="KAI2390503.1"/>
    </source>
</evidence>
<organism evidence="1">
    <name type="scientific">Ophidiomyces ophidiicola</name>
    <dbReference type="NCBI Taxonomy" id="1387563"/>
    <lineage>
        <taxon>Eukaryota</taxon>
        <taxon>Fungi</taxon>
        <taxon>Dikarya</taxon>
        <taxon>Ascomycota</taxon>
        <taxon>Pezizomycotina</taxon>
        <taxon>Eurotiomycetes</taxon>
        <taxon>Eurotiomycetidae</taxon>
        <taxon>Onygenales</taxon>
        <taxon>Onygenaceae</taxon>
        <taxon>Ophidiomyces</taxon>
    </lineage>
</organism>
<comment type="caution">
    <text evidence="1">The sequence shown here is derived from an EMBL/GenBank/DDBJ whole genome shotgun (WGS) entry which is preliminary data.</text>
</comment>
<dbReference type="EMBL" id="JALBCA010000017">
    <property type="protein sequence ID" value="KAI2390503.1"/>
    <property type="molecule type" value="Genomic_DNA"/>
</dbReference>